<dbReference type="OrthoDB" id="596976at2"/>
<reference evidence="1 2" key="1">
    <citation type="journal article" date="2016" name="Genome Biol. Evol.">
        <title>Comparative Genomic Analyses of the Moraxella catarrhalis Serosensitive and Seroresistant Lineages Demonstrate Their Independent Evolution.</title>
        <authorList>
            <person name="Earl J.P."/>
            <person name="de Vries S.P."/>
            <person name="Ahmed A."/>
            <person name="Powell E."/>
            <person name="Schultz M.P."/>
            <person name="Hermans P.W."/>
            <person name="Hill D.J."/>
            <person name="Zhou Z."/>
            <person name="Constantinidou C.I."/>
            <person name="Hu F.Z."/>
            <person name="Bootsma H.J."/>
            <person name="Ehrlich G.D."/>
        </authorList>
    </citation>
    <scope>NUCLEOTIDE SEQUENCE [LARGE SCALE GENOMIC DNA]</scope>
    <source>
        <strain evidence="1 2">Z7542</strain>
    </source>
</reference>
<accession>A0A198UH86</accession>
<keyword evidence="1" id="KW-0449">Lipoprotein</keyword>
<dbReference type="Pfam" id="PF07759">
    <property type="entry name" value="DUF1615"/>
    <property type="match status" value="1"/>
</dbReference>
<keyword evidence="2" id="KW-1185">Reference proteome</keyword>
<dbReference type="EMBL" id="LXHC01000022">
    <property type="protein sequence ID" value="OAU95705.1"/>
    <property type="molecule type" value="Genomic_DNA"/>
</dbReference>
<comment type="caution">
    <text evidence="1">The sequence shown here is derived from an EMBL/GenBank/DDBJ whole genome shotgun (WGS) entry which is preliminary data.</text>
</comment>
<sequence>MRKMYPTSILLCAVVLSGCDAVKQTITDKPTLSDAQITKLIPKRVNNAKLWAADISDIFDELSLPKTTQNICTAIAVIDQESNFHADPSVPNLGNAALKAIDDKLEDKLGKNMASVFRTMLETRPTPENNFIKQIKAVKTEKQLDELYREIFDYFAKTYKVSPLTNITRLSGQGIDERINPVTTLGSMQVHIDYARAHRRASMSDRDLRADLYTRYGGLYYGIHRLMMYRAEYDKPLYRFADYNSGVYSSRNAAFQQRIATLSGDTLAIDGDLLLYKDGSPLSKISDTEAAAIRLLANAAKPVSARQIRADFKKEKTSAFEQTATYRAVGEMFTDKFGRAPAYAIMPKVVISGPKLSQDFDTNWFATRVDKRYQTCMTTAKRHRLG</sequence>
<dbReference type="RefSeq" id="WP_064610616.1">
    <property type="nucleotide sequence ID" value="NZ_LXHB01000044.1"/>
</dbReference>
<name>A0A198UH86_MORCA</name>
<dbReference type="Proteomes" id="UP000078228">
    <property type="component" value="Unassembled WGS sequence"/>
</dbReference>
<gene>
    <name evidence="1" type="ORF">AO384_1311</name>
</gene>
<dbReference type="InterPro" id="IPR011673">
    <property type="entry name" value="DUF1615"/>
</dbReference>
<proteinExistence type="predicted"/>
<organism evidence="1 2">
    <name type="scientific">Moraxella catarrhalis</name>
    <name type="common">Branhamella catarrhalis</name>
    <dbReference type="NCBI Taxonomy" id="480"/>
    <lineage>
        <taxon>Bacteria</taxon>
        <taxon>Pseudomonadati</taxon>
        <taxon>Pseudomonadota</taxon>
        <taxon>Gammaproteobacteria</taxon>
        <taxon>Moraxellales</taxon>
        <taxon>Moraxellaceae</taxon>
        <taxon>Moraxella</taxon>
    </lineage>
</organism>
<evidence type="ECO:0000313" key="2">
    <source>
        <dbReference type="Proteomes" id="UP000078228"/>
    </source>
</evidence>
<protein>
    <submittedName>
        <fullName evidence="1">Putative lipoprotein</fullName>
    </submittedName>
</protein>
<dbReference type="PROSITE" id="PS51257">
    <property type="entry name" value="PROKAR_LIPOPROTEIN"/>
    <property type="match status" value="1"/>
</dbReference>
<dbReference type="AlphaFoldDB" id="A0A198UH86"/>
<evidence type="ECO:0000313" key="1">
    <source>
        <dbReference type="EMBL" id="OAU95705.1"/>
    </source>
</evidence>
<dbReference type="PATRIC" id="fig|480.237.peg.1128"/>